<evidence type="ECO:0000256" key="2">
    <source>
        <dbReference type="ARBA" id="ARBA00023224"/>
    </source>
</evidence>
<dbReference type="PROSITE" id="PS50885">
    <property type="entry name" value="HAMP"/>
    <property type="match status" value="1"/>
</dbReference>
<feature type="domain" description="Methyl-accepting transducer" evidence="6">
    <location>
        <begin position="379"/>
        <end position="615"/>
    </location>
</feature>
<evidence type="ECO:0000313" key="8">
    <source>
        <dbReference type="EMBL" id="MET1253522.1"/>
    </source>
</evidence>
<evidence type="ECO:0000256" key="4">
    <source>
        <dbReference type="PROSITE-ProRule" id="PRU00284"/>
    </source>
</evidence>
<reference evidence="8 9" key="1">
    <citation type="submission" date="2024-06" db="EMBL/GenBank/DDBJ databases">
        <authorList>
            <person name="Li F."/>
        </authorList>
    </citation>
    <scope>NUCLEOTIDE SEQUENCE [LARGE SCALE GENOMIC DNA]</scope>
    <source>
        <strain evidence="8 9">GXAS 311</strain>
    </source>
</reference>
<comment type="subcellular location">
    <subcellularLocation>
        <location evidence="1">Membrane</location>
    </subcellularLocation>
</comment>
<proteinExistence type="inferred from homology"/>
<keyword evidence="5" id="KW-0812">Transmembrane</keyword>
<dbReference type="EMBL" id="JBEVCJ010000001">
    <property type="protein sequence ID" value="MET1253522.1"/>
    <property type="molecule type" value="Genomic_DNA"/>
</dbReference>
<dbReference type="PANTHER" id="PTHR32089:SF112">
    <property type="entry name" value="LYSOZYME-LIKE PROTEIN-RELATED"/>
    <property type="match status" value="1"/>
</dbReference>
<dbReference type="InterPro" id="IPR004089">
    <property type="entry name" value="MCPsignal_dom"/>
</dbReference>
<keyword evidence="5" id="KW-0472">Membrane</keyword>
<sequence>MLGSIFVLLLASCYIVVSSLAQDSRYSVRKELTDIVELEGEKIKAFFEEKGRRLETFFRNQYIVEWLSNYKNKEQGVPDREAYDKMIKNFQLESQSDPTIKSIFFAHNQSGGYFYEKGIVYREGYDMLTRSWYVDAKAKNNLHVGNIDVDTLDKAIYCATYVPVRSASGEFIGLGGMDILLTTMGNIVDEIRYREQGIALLTKKNGDILYMPKAVNEKALPHNSPLVTLDEQPGNEGFAELGELFKSQSTGTSSLIWNGVEQEVTFVEVASQQPAFEWVLTLMVPKKLIEEKVNQSITSSIIFISIILGAIAFVTLLVTRSIVKPLKHIESVMAEIAHGDGDLTKRLTINSNDEVGHVALEFNRFVDRIHELIKQVSSSTESLRETVDDFSELSTSASGRSTHAMEQANTAGDTVDSVVITAQEIFDNAKLASESAERANSNASHGRTEVMQSVEAIQRTSEGLEEASCVMDKLRVDSEGIGEVLDVIKSIADQTNLLALNAAIEAARAGEQGRGFAVVADEVRTLASRTQESTNSIQSIIEGVQTSSKQASSVMLSSCEQMRQSVEQVTHIHQILEEILTSIASVQNQNQHIVVSTERQNQAAADVAKVIDSFRLMANNGTEAAKIMRERCESLNNNSEQLSQLVKRFKI</sequence>
<dbReference type="CDD" id="cd11386">
    <property type="entry name" value="MCP_signal"/>
    <property type="match status" value="1"/>
</dbReference>
<dbReference type="Pfam" id="PF00672">
    <property type="entry name" value="HAMP"/>
    <property type="match status" value="1"/>
</dbReference>
<dbReference type="PROSITE" id="PS50111">
    <property type="entry name" value="CHEMOTAXIS_TRANSDUC_2"/>
    <property type="match status" value="1"/>
</dbReference>
<dbReference type="CDD" id="cd12913">
    <property type="entry name" value="PDC1_MCP_like"/>
    <property type="match status" value="1"/>
</dbReference>
<evidence type="ECO:0000259" key="7">
    <source>
        <dbReference type="PROSITE" id="PS50885"/>
    </source>
</evidence>
<dbReference type="SMART" id="SM00304">
    <property type="entry name" value="HAMP"/>
    <property type="match status" value="1"/>
</dbReference>
<dbReference type="CDD" id="cd06225">
    <property type="entry name" value="HAMP"/>
    <property type="match status" value="1"/>
</dbReference>
<dbReference type="PANTHER" id="PTHR32089">
    <property type="entry name" value="METHYL-ACCEPTING CHEMOTAXIS PROTEIN MCPB"/>
    <property type="match status" value="1"/>
</dbReference>
<feature type="transmembrane region" description="Helical" evidence="5">
    <location>
        <begin position="297"/>
        <end position="318"/>
    </location>
</feature>
<evidence type="ECO:0000256" key="5">
    <source>
        <dbReference type="SAM" id="Phobius"/>
    </source>
</evidence>
<keyword evidence="9" id="KW-1185">Reference proteome</keyword>
<comment type="caution">
    <text evidence="8">The sequence shown here is derived from an EMBL/GenBank/DDBJ whole genome shotgun (WGS) entry which is preliminary data.</text>
</comment>
<dbReference type="Gene3D" id="3.30.450.20">
    <property type="entry name" value="PAS domain"/>
    <property type="match status" value="2"/>
</dbReference>
<feature type="domain" description="HAMP" evidence="7">
    <location>
        <begin position="320"/>
        <end position="374"/>
    </location>
</feature>
<evidence type="ECO:0000256" key="3">
    <source>
        <dbReference type="ARBA" id="ARBA00029447"/>
    </source>
</evidence>
<comment type="similarity">
    <text evidence="3">Belongs to the methyl-accepting chemotaxis (MCP) protein family.</text>
</comment>
<protein>
    <submittedName>
        <fullName evidence="8">Methyl-accepting chemotaxis protein</fullName>
    </submittedName>
</protein>
<keyword evidence="5" id="KW-1133">Transmembrane helix</keyword>
<dbReference type="Pfam" id="PF00015">
    <property type="entry name" value="MCPsignal"/>
    <property type="match status" value="1"/>
</dbReference>
<accession>A0ABV2BPL0</accession>
<dbReference type="InterPro" id="IPR003660">
    <property type="entry name" value="HAMP_dom"/>
</dbReference>
<evidence type="ECO:0000259" key="6">
    <source>
        <dbReference type="PROSITE" id="PS50111"/>
    </source>
</evidence>
<dbReference type="SMART" id="SM00283">
    <property type="entry name" value="MA"/>
    <property type="match status" value="1"/>
</dbReference>
<name>A0ABV2BPL0_9GAMM</name>
<dbReference type="Proteomes" id="UP001548189">
    <property type="component" value="Unassembled WGS sequence"/>
</dbReference>
<keyword evidence="2 4" id="KW-0807">Transducer</keyword>
<dbReference type="SUPFAM" id="SSF58104">
    <property type="entry name" value="Methyl-accepting chemotaxis protein (MCP) signaling domain"/>
    <property type="match status" value="1"/>
</dbReference>
<gene>
    <name evidence="8" type="ORF">ABVT43_00130</name>
</gene>
<evidence type="ECO:0000313" key="9">
    <source>
        <dbReference type="Proteomes" id="UP001548189"/>
    </source>
</evidence>
<organism evidence="8 9">
    <name type="scientific">Aliikangiella maris</name>
    <dbReference type="NCBI Taxonomy" id="3162458"/>
    <lineage>
        <taxon>Bacteria</taxon>
        <taxon>Pseudomonadati</taxon>
        <taxon>Pseudomonadota</taxon>
        <taxon>Gammaproteobacteria</taxon>
        <taxon>Oceanospirillales</taxon>
        <taxon>Pleioneaceae</taxon>
        <taxon>Aliikangiella</taxon>
    </lineage>
</organism>
<evidence type="ECO:0000256" key="1">
    <source>
        <dbReference type="ARBA" id="ARBA00004370"/>
    </source>
</evidence>
<dbReference type="Gene3D" id="1.10.287.950">
    <property type="entry name" value="Methyl-accepting chemotaxis protein"/>
    <property type="match status" value="1"/>
</dbReference>